<evidence type="ECO:0000256" key="2">
    <source>
        <dbReference type="ARBA" id="ARBA00022803"/>
    </source>
</evidence>
<dbReference type="Pfam" id="PF07719">
    <property type="entry name" value="TPR_2"/>
    <property type="match status" value="1"/>
</dbReference>
<gene>
    <name evidence="4" type="ORF">HNP97_001072</name>
</gene>
<dbReference type="PROSITE" id="PS50293">
    <property type="entry name" value="TPR_REGION"/>
    <property type="match status" value="2"/>
</dbReference>
<feature type="repeat" description="TPR" evidence="3">
    <location>
        <begin position="247"/>
        <end position="280"/>
    </location>
</feature>
<evidence type="ECO:0000256" key="1">
    <source>
        <dbReference type="ARBA" id="ARBA00022737"/>
    </source>
</evidence>
<dbReference type="Proteomes" id="UP000584706">
    <property type="component" value="Unassembled WGS sequence"/>
</dbReference>
<dbReference type="InterPro" id="IPR011990">
    <property type="entry name" value="TPR-like_helical_dom_sf"/>
</dbReference>
<evidence type="ECO:0000256" key="3">
    <source>
        <dbReference type="PROSITE-ProRule" id="PRU00339"/>
    </source>
</evidence>
<evidence type="ECO:0000313" key="4">
    <source>
        <dbReference type="EMBL" id="MBB6067562.1"/>
    </source>
</evidence>
<dbReference type="AlphaFoldDB" id="A0A7J9S4G9"/>
<dbReference type="PANTHER" id="PTHR44943">
    <property type="entry name" value="CELLULOSE SYNTHASE OPERON PROTEIN C"/>
    <property type="match status" value="1"/>
</dbReference>
<keyword evidence="1" id="KW-0677">Repeat</keyword>
<organism evidence="4 5">
    <name type="scientific">Methanococcus maripaludis</name>
    <name type="common">Methanococcus deltae</name>
    <dbReference type="NCBI Taxonomy" id="39152"/>
    <lineage>
        <taxon>Archaea</taxon>
        <taxon>Methanobacteriati</taxon>
        <taxon>Methanobacteriota</taxon>
        <taxon>Methanomada group</taxon>
        <taxon>Methanococci</taxon>
        <taxon>Methanococcales</taxon>
        <taxon>Methanococcaceae</taxon>
        <taxon>Methanococcus</taxon>
    </lineage>
</organism>
<feature type="repeat" description="TPR" evidence="3">
    <location>
        <begin position="181"/>
        <end position="214"/>
    </location>
</feature>
<sequence>MSDFDDLVKEGDEFFKKEEYGEAIKVYTLVLNNDPYDPEIHVKMGDCYFELENYKKAILFYNRHVELNPPCHPEIYDKLGCAYLYINNYDNALECYKKSLIINPNFEKGHVHLCTLYYRKGDYEKAKEHIDEAIKLNPNEPEYYFKKAEHLYYYEDYDEEGYNPEVIDCYNEAIKLNPKNPKYYFRKGEAFYDIERIDEALECYNKAIDLNPEYLEAHFAKGFLLYYDLEEKEEEALEEFYKSNGYASAYRMIGNIYYYLKDYDRAFKFYERYLEESDEWLSIFSKFIRSGKLNDIFKITSKYPENPYAKYIEGKTYLMNNNLGKAINSFISALNLKPNGKLGYPADADEYFTISKYICGSGDLDDSLLENILKNAFPLFKGCHKFQKN</sequence>
<feature type="repeat" description="TPR" evidence="3">
    <location>
        <begin position="73"/>
        <end position="106"/>
    </location>
</feature>
<feature type="repeat" description="TPR" evidence="3">
    <location>
        <begin position="307"/>
        <end position="340"/>
    </location>
</feature>
<dbReference type="RefSeq" id="WP_183546599.1">
    <property type="nucleotide sequence ID" value="NZ_JACHIQ010000002.1"/>
</dbReference>
<dbReference type="Pfam" id="PF13414">
    <property type="entry name" value="TPR_11"/>
    <property type="match status" value="2"/>
</dbReference>
<proteinExistence type="predicted"/>
<dbReference type="PANTHER" id="PTHR44943:SF4">
    <property type="entry name" value="TPR REPEAT-CONTAINING PROTEIN MJ0798"/>
    <property type="match status" value="1"/>
</dbReference>
<dbReference type="InterPro" id="IPR051685">
    <property type="entry name" value="Ycf3/AcsC/BcsC/TPR_MFPF"/>
</dbReference>
<dbReference type="InterPro" id="IPR019734">
    <property type="entry name" value="TPR_rpt"/>
</dbReference>
<dbReference type="Pfam" id="PF13181">
    <property type="entry name" value="TPR_8"/>
    <property type="match status" value="1"/>
</dbReference>
<dbReference type="InterPro" id="IPR013105">
    <property type="entry name" value="TPR_2"/>
</dbReference>
<dbReference type="Pfam" id="PF00515">
    <property type="entry name" value="TPR_1"/>
    <property type="match status" value="1"/>
</dbReference>
<dbReference type="EMBL" id="JACHIQ010000002">
    <property type="protein sequence ID" value="MBB6067562.1"/>
    <property type="molecule type" value="Genomic_DNA"/>
</dbReference>
<feature type="repeat" description="TPR" evidence="3">
    <location>
        <begin position="38"/>
        <end position="71"/>
    </location>
</feature>
<accession>A0A7J9S4G9</accession>
<feature type="repeat" description="TPR" evidence="3">
    <location>
        <begin position="107"/>
        <end position="140"/>
    </location>
</feature>
<name>A0A7J9S4G9_METMI</name>
<dbReference type="SUPFAM" id="SSF48452">
    <property type="entry name" value="TPR-like"/>
    <property type="match status" value="2"/>
</dbReference>
<keyword evidence="2 3" id="KW-0802">TPR repeat</keyword>
<dbReference type="PROSITE" id="PS50005">
    <property type="entry name" value="TPR"/>
    <property type="match status" value="6"/>
</dbReference>
<reference evidence="4 5" key="1">
    <citation type="submission" date="2020-08" db="EMBL/GenBank/DDBJ databases">
        <title>Genomic Encyclopedia of Type Strains, Phase IV (KMG-V): Genome sequencing to study the core and pangenomes of soil and plant-associated prokaryotes.</title>
        <authorList>
            <person name="Whitman W."/>
        </authorList>
    </citation>
    <scope>NUCLEOTIDE SEQUENCE [LARGE SCALE GENOMIC DNA]</scope>
    <source>
        <strain evidence="4 5">DSM 7078</strain>
    </source>
</reference>
<comment type="caution">
    <text evidence="4">The sequence shown here is derived from an EMBL/GenBank/DDBJ whole genome shotgun (WGS) entry which is preliminary data.</text>
</comment>
<dbReference type="Gene3D" id="1.25.40.10">
    <property type="entry name" value="Tetratricopeptide repeat domain"/>
    <property type="match status" value="4"/>
</dbReference>
<protein>
    <submittedName>
        <fullName evidence="4">Tetratricopeptide (TPR) repeat protein</fullName>
    </submittedName>
</protein>
<evidence type="ECO:0000313" key="5">
    <source>
        <dbReference type="Proteomes" id="UP000584706"/>
    </source>
</evidence>
<dbReference type="SMART" id="SM00028">
    <property type="entry name" value="TPR"/>
    <property type="match status" value="8"/>
</dbReference>